<dbReference type="InterPro" id="IPR051401">
    <property type="entry name" value="GtrA_CellWall_Glycosyl"/>
</dbReference>
<dbReference type="Pfam" id="PF04138">
    <property type="entry name" value="GtrA_DPMS_TM"/>
    <property type="match status" value="1"/>
</dbReference>
<keyword evidence="9" id="KW-1185">Reference proteome</keyword>
<feature type="domain" description="GtrA/DPMS transmembrane" evidence="7">
    <location>
        <begin position="19"/>
        <end position="140"/>
    </location>
</feature>
<sequence length="166" mass="18284">MKHRARPSRLTLLIHELGKFGVVGALAYVVDVLVSNLCHSQFHMEQLTAKTISTIIAATVAYIGNRKWSFTHRARTGVRREYTLFIVLNAIGLGIALASLGFGKYVLGLQGALAFNLFGNVIGTGLGTVFRFWAYKRWVFLHPDHPRAVSGPANQRSARVPEPAGR</sequence>
<evidence type="ECO:0000256" key="2">
    <source>
        <dbReference type="ARBA" id="ARBA00009399"/>
    </source>
</evidence>
<proteinExistence type="inferred from homology"/>
<dbReference type="RefSeq" id="WP_076814312.1">
    <property type="nucleotide sequence ID" value="NZ_MOMC01000012.1"/>
</dbReference>
<evidence type="ECO:0000256" key="4">
    <source>
        <dbReference type="ARBA" id="ARBA00022989"/>
    </source>
</evidence>
<accession>A0A1V2IGV2</accession>
<keyword evidence="3 6" id="KW-0812">Transmembrane</keyword>
<dbReference type="EMBL" id="MOMC01000012">
    <property type="protein sequence ID" value="ONH32275.1"/>
    <property type="molecule type" value="Genomic_DNA"/>
</dbReference>
<evidence type="ECO:0000313" key="9">
    <source>
        <dbReference type="Proteomes" id="UP000188929"/>
    </source>
</evidence>
<keyword evidence="5 6" id="KW-0472">Membrane</keyword>
<comment type="caution">
    <text evidence="8">The sequence shown here is derived from an EMBL/GenBank/DDBJ whole genome shotgun (WGS) entry which is preliminary data.</text>
</comment>
<evidence type="ECO:0000313" key="8">
    <source>
        <dbReference type="EMBL" id="ONH32275.1"/>
    </source>
</evidence>
<evidence type="ECO:0000256" key="1">
    <source>
        <dbReference type="ARBA" id="ARBA00004141"/>
    </source>
</evidence>
<comment type="similarity">
    <text evidence="2">Belongs to the GtrA family.</text>
</comment>
<evidence type="ECO:0000256" key="3">
    <source>
        <dbReference type="ARBA" id="ARBA00022692"/>
    </source>
</evidence>
<dbReference type="PANTHER" id="PTHR38459:SF1">
    <property type="entry name" value="PROPHAGE BACTOPRENOL-LINKED GLUCOSE TRANSLOCASE HOMOLOG"/>
    <property type="match status" value="1"/>
</dbReference>
<feature type="transmembrane region" description="Helical" evidence="6">
    <location>
        <begin position="47"/>
        <end position="64"/>
    </location>
</feature>
<name>A0A1V2IGV2_9ACTN</name>
<dbReference type="OrthoDB" id="9807815at2"/>
<keyword evidence="4 6" id="KW-1133">Transmembrane helix</keyword>
<gene>
    <name evidence="8" type="ORF">BL253_06055</name>
</gene>
<dbReference type="Proteomes" id="UP000188929">
    <property type="component" value="Unassembled WGS sequence"/>
</dbReference>
<feature type="transmembrane region" description="Helical" evidence="6">
    <location>
        <begin position="84"/>
        <end position="107"/>
    </location>
</feature>
<evidence type="ECO:0000259" key="7">
    <source>
        <dbReference type="Pfam" id="PF04138"/>
    </source>
</evidence>
<evidence type="ECO:0000256" key="5">
    <source>
        <dbReference type="ARBA" id="ARBA00023136"/>
    </source>
</evidence>
<organism evidence="8 9">
    <name type="scientific">Pseudofrankia asymbiotica</name>
    <dbReference type="NCBI Taxonomy" id="1834516"/>
    <lineage>
        <taxon>Bacteria</taxon>
        <taxon>Bacillati</taxon>
        <taxon>Actinomycetota</taxon>
        <taxon>Actinomycetes</taxon>
        <taxon>Frankiales</taxon>
        <taxon>Frankiaceae</taxon>
        <taxon>Pseudofrankia</taxon>
    </lineage>
</organism>
<dbReference type="GO" id="GO:0000271">
    <property type="term" value="P:polysaccharide biosynthetic process"/>
    <property type="evidence" value="ECO:0007669"/>
    <property type="project" value="InterPro"/>
</dbReference>
<evidence type="ECO:0000256" key="6">
    <source>
        <dbReference type="SAM" id="Phobius"/>
    </source>
</evidence>
<comment type="subcellular location">
    <subcellularLocation>
        <location evidence="1">Membrane</location>
        <topology evidence="1">Multi-pass membrane protein</topology>
    </subcellularLocation>
</comment>
<dbReference type="PANTHER" id="PTHR38459">
    <property type="entry name" value="PROPHAGE BACTOPRENOL-LINKED GLUCOSE TRANSLOCASE HOMOLOG"/>
    <property type="match status" value="1"/>
</dbReference>
<reference evidence="9" key="1">
    <citation type="submission" date="2016-10" db="EMBL/GenBank/DDBJ databases">
        <title>Frankia sp. NRRL B-16386 Genome sequencing.</title>
        <authorList>
            <person name="Ghodhbane-Gtari F."/>
            <person name="Swanson E."/>
            <person name="Gueddou A."/>
            <person name="Hezbri K."/>
            <person name="Ktari K."/>
            <person name="Nouioui I."/>
            <person name="Morris K."/>
            <person name="Simpson S."/>
            <person name="Abebe-Akele F."/>
            <person name="Thomas K."/>
            <person name="Gtari M."/>
            <person name="Tisa L.S."/>
        </authorList>
    </citation>
    <scope>NUCLEOTIDE SEQUENCE [LARGE SCALE GENOMIC DNA]</scope>
    <source>
        <strain evidence="9">NRRL B-16386</strain>
    </source>
</reference>
<feature type="transmembrane region" description="Helical" evidence="6">
    <location>
        <begin position="113"/>
        <end position="134"/>
    </location>
</feature>
<dbReference type="AlphaFoldDB" id="A0A1V2IGV2"/>
<dbReference type="InterPro" id="IPR007267">
    <property type="entry name" value="GtrA_DPMS_TM"/>
</dbReference>
<dbReference type="STRING" id="1834516.BL253_06055"/>
<dbReference type="GO" id="GO:0005886">
    <property type="term" value="C:plasma membrane"/>
    <property type="evidence" value="ECO:0007669"/>
    <property type="project" value="TreeGrafter"/>
</dbReference>
<protein>
    <submittedName>
        <fullName evidence="8">Polysaccharide synthesis protein GtrA</fullName>
    </submittedName>
</protein>
<feature type="transmembrane region" description="Helical" evidence="6">
    <location>
        <begin position="12"/>
        <end position="35"/>
    </location>
</feature>